<sequence length="185" mass="20107">MSQASRVSERDGSFGEEPLGGVLYGLIGRRRGFGTTGAEPDAEGRRNTGRIGTGRFWSAAKKGSHHCTPKQHSLRRKQWDPLLTYTLAPMHLSAFHISRGSGKTAWEPTFSSTPTAIPYSRGEISLFNQPGTPQIGRVYGSMDPLLTYTLAPMHLSAFHISRGSGKTAWEPTSSSTPTAIPYSRA</sequence>
<feature type="region of interest" description="Disordered" evidence="1">
    <location>
        <begin position="164"/>
        <end position="185"/>
    </location>
</feature>
<comment type="caution">
    <text evidence="2">The sequence shown here is derived from an EMBL/GenBank/DDBJ whole genome shotgun (WGS) entry which is preliminary data.</text>
</comment>
<evidence type="ECO:0000313" key="2">
    <source>
        <dbReference type="EMBL" id="EJK48067.1"/>
    </source>
</evidence>
<keyword evidence="3" id="KW-1185">Reference proteome</keyword>
<gene>
    <name evidence="2" type="ORF">THAOC_33167</name>
</gene>
<protein>
    <submittedName>
        <fullName evidence="2">Uncharacterized protein</fullName>
    </submittedName>
</protein>
<accession>K0RMU7</accession>
<dbReference type="AlphaFoldDB" id="K0RMU7"/>
<organism evidence="2 3">
    <name type="scientific">Thalassiosira oceanica</name>
    <name type="common">Marine diatom</name>
    <dbReference type="NCBI Taxonomy" id="159749"/>
    <lineage>
        <taxon>Eukaryota</taxon>
        <taxon>Sar</taxon>
        <taxon>Stramenopiles</taxon>
        <taxon>Ochrophyta</taxon>
        <taxon>Bacillariophyta</taxon>
        <taxon>Coscinodiscophyceae</taxon>
        <taxon>Thalassiosirophycidae</taxon>
        <taxon>Thalassiosirales</taxon>
        <taxon>Thalassiosiraceae</taxon>
        <taxon>Thalassiosira</taxon>
    </lineage>
</organism>
<evidence type="ECO:0000256" key="1">
    <source>
        <dbReference type="SAM" id="MobiDB-lite"/>
    </source>
</evidence>
<dbReference type="Proteomes" id="UP000266841">
    <property type="component" value="Unassembled WGS sequence"/>
</dbReference>
<reference evidence="2 3" key="1">
    <citation type="journal article" date="2012" name="Genome Biol.">
        <title>Genome and low-iron response of an oceanic diatom adapted to chronic iron limitation.</title>
        <authorList>
            <person name="Lommer M."/>
            <person name="Specht M."/>
            <person name="Roy A.S."/>
            <person name="Kraemer L."/>
            <person name="Andreson R."/>
            <person name="Gutowska M.A."/>
            <person name="Wolf J."/>
            <person name="Bergner S.V."/>
            <person name="Schilhabel M.B."/>
            <person name="Klostermeier U.C."/>
            <person name="Beiko R.G."/>
            <person name="Rosenstiel P."/>
            <person name="Hippler M."/>
            <person name="Laroche J."/>
        </authorList>
    </citation>
    <scope>NUCLEOTIDE SEQUENCE [LARGE SCALE GENOMIC DNA]</scope>
    <source>
        <strain evidence="2 3">CCMP1005</strain>
    </source>
</reference>
<evidence type="ECO:0000313" key="3">
    <source>
        <dbReference type="Proteomes" id="UP000266841"/>
    </source>
</evidence>
<proteinExistence type="predicted"/>
<dbReference type="EMBL" id="AGNL01046310">
    <property type="protein sequence ID" value="EJK48067.1"/>
    <property type="molecule type" value="Genomic_DNA"/>
</dbReference>
<name>K0RMU7_THAOC</name>